<dbReference type="Proteomes" id="UP000326557">
    <property type="component" value="Unassembled WGS sequence"/>
</dbReference>
<proteinExistence type="predicted"/>
<dbReference type="RefSeq" id="WP_150629515.1">
    <property type="nucleotide sequence ID" value="NZ_CABVHI010000001.1"/>
</dbReference>
<name>A0A5E7AC94_PSEFL</name>
<protein>
    <submittedName>
        <fullName evidence="1">Uncharacterized protein</fullName>
    </submittedName>
</protein>
<dbReference type="OrthoDB" id="7025907at2"/>
<evidence type="ECO:0000313" key="2">
    <source>
        <dbReference type="Proteomes" id="UP000326557"/>
    </source>
</evidence>
<dbReference type="EMBL" id="CABVHP010000002">
    <property type="protein sequence ID" value="VVN76972.1"/>
    <property type="molecule type" value="Genomic_DNA"/>
</dbReference>
<dbReference type="AlphaFoldDB" id="A0A5E7AC94"/>
<evidence type="ECO:0000313" key="1">
    <source>
        <dbReference type="EMBL" id="VVN76972.1"/>
    </source>
</evidence>
<gene>
    <name evidence="1" type="ORF">PS704_00793</name>
</gene>
<sequence>MTKSVTKSDSAIADFSASFIEKAWELRWGIQLTYVVLFLDAALAFCAGKNLMSLSLSTDEMWKHAGIILVGVAAFCLTVSLFIPFSANFFRAIGVFVPWEKLDSTDVSSNRPFGYVLMSELKEHAFKENDDFAWELYKSKCEAVKKEDETKHELGVLIFGLGALFCFDAWVGSAQGVATLGVMFGEIVGYSGWVTAFISLIVVLRMTWWAPWKTRWVHYPPLYHQVARVKQI</sequence>
<accession>A0A5E7AC94</accession>
<organism evidence="1 2">
    <name type="scientific">Pseudomonas fluorescens</name>
    <dbReference type="NCBI Taxonomy" id="294"/>
    <lineage>
        <taxon>Bacteria</taxon>
        <taxon>Pseudomonadati</taxon>
        <taxon>Pseudomonadota</taxon>
        <taxon>Gammaproteobacteria</taxon>
        <taxon>Pseudomonadales</taxon>
        <taxon>Pseudomonadaceae</taxon>
        <taxon>Pseudomonas</taxon>
    </lineage>
</organism>
<reference evidence="1 2" key="1">
    <citation type="submission" date="2019-09" db="EMBL/GenBank/DDBJ databases">
        <authorList>
            <person name="Chandra G."/>
            <person name="Truman W A."/>
        </authorList>
    </citation>
    <scope>NUCLEOTIDE SEQUENCE [LARGE SCALE GENOMIC DNA]</scope>
    <source>
        <strain evidence="1">PS704</strain>
    </source>
</reference>